<feature type="chain" id="PRO_5034615743" evidence="1">
    <location>
        <begin position="18"/>
        <end position="668"/>
    </location>
</feature>
<name>A0A8B8EVE9_CRAVI</name>
<proteinExistence type="predicted"/>
<sequence length="668" mass="76343">MKLFVFLCVMTLGHVTGSANYSQRLQKMEKIMEDLLKQLVTQQFYVEERIRSDGASGIKQVRRLTTGTDTFNSETTNAVHSHANLEGVIGFGEVNAVLNGVEFRTRHNDYSLEMPSRQNRHYHATDKIPYPQVPQSVLSKHTVPEQIAEMKEYFRAFRLQNSTIRNYHNYFKPVLCYMEGNWEWTNNHLAEPFHSETHFLDADTYDSLADKVRFHAYTGVSDKHENVAFLPKKIMDVDENGHPHYAQWNYRILCQPFSRDLPLKIFKPIDDIAFRMDRKYNMSTYSHSEEARFTIAPEGNKAHFDEQEGYGEFEDTAYATGLLDTLMHSIPGANNNRGGQQDTEFNETALFVQLGHERPENTAHYHREYKFHHGVQINHRGFSDSSLWVAQNHQNKVASPTLRTCKTVGTLRTNCTSTTEKFSYAIPLEIIYLNPLHSWNPYNLAMKNESQVTENGRKGDAHNANLAYNGISRAHFYQTPAEFYGNVPGQEVGVLDNSGALHRVMASGIQTLLPNIPGVGVIRQRWPIYPLHREGDSVGKEADAVLEMINHMSSMSTLFQAPTVQGNHDTVKPDLHFRLVPTQMDPPGYHDHEFFVPASDWEELNKNGVAVQVHTSPAEGNADESHTHYLELTLDNHTHKPVIHKCDALGNQCWDGHKEFEEVTFPLF</sequence>
<dbReference type="Proteomes" id="UP000694844">
    <property type="component" value="Chromosome 5"/>
</dbReference>
<dbReference type="RefSeq" id="XP_022343951.1">
    <property type="nucleotide sequence ID" value="XM_022488243.1"/>
</dbReference>
<reference evidence="3" key="1">
    <citation type="submission" date="2025-08" db="UniProtKB">
        <authorList>
            <consortium name="RefSeq"/>
        </authorList>
    </citation>
    <scope>IDENTIFICATION</scope>
    <source>
        <tissue evidence="3">Whole sample</tissue>
    </source>
</reference>
<dbReference type="OrthoDB" id="6099121at2759"/>
<evidence type="ECO:0000313" key="3">
    <source>
        <dbReference type="RefSeq" id="XP_022343951.1"/>
    </source>
</evidence>
<organism evidence="2 3">
    <name type="scientific">Crassostrea virginica</name>
    <name type="common">Eastern oyster</name>
    <dbReference type="NCBI Taxonomy" id="6565"/>
    <lineage>
        <taxon>Eukaryota</taxon>
        <taxon>Metazoa</taxon>
        <taxon>Spiralia</taxon>
        <taxon>Lophotrochozoa</taxon>
        <taxon>Mollusca</taxon>
        <taxon>Bivalvia</taxon>
        <taxon>Autobranchia</taxon>
        <taxon>Pteriomorphia</taxon>
        <taxon>Ostreida</taxon>
        <taxon>Ostreoidea</taxon>
        <taxon>Ostreidae</taxon>
        <taxon>Crassostrea</taxon>
    </lineage>
</organism>
<accession>A0A8B8EVE9</accession>
<dbReference type="GeneID" id="111137021"/>
<keyword evidence="2" id="KW-1185">Reference proteome</keyword>
<keyword evidence="1" id="KW-0732">Signal</keyword>
<gene>
    <name evidence="3" type="primary">LOC111137021</name>
</gene>
<evidence type="ECO:0000313" key="2">
    <source>
        <dbReference type="Proteomes" id="UP000694844"/>
    </source>
</evidence>
<dbReference type="KEGG" id="cvn:111137021"/>
<protein>
    <submittedName>
        <fullName evidence="3">Uncharacterized protein LOC111137021</fullName>
    </submittedName>
</protein>
<feature type="signal peptide" evidence="1">
    <location>
        <begin position="1"/>
        <end position="17"/>
    </location>
</feature>
<dbReference type="AlphaFoldDB" id="A0A8B8EVE9"/>
<evidence type="ECO:0000256" key="1">
    <source>
        <dbReference type="SAM" id="SignalP"/>
    </source>
</evidence>